<dbReference type="KEGG" id="ccos:Pan44_14680"/>
<dbReference type="OrthoDB" id="9806869at2"/>
<evidence type="ECO:0008006" key="3">
    <source>
        <dbReference type="Google" id="ProtNLM"/>
    </source>
</evidence>
<name>A0A517SBD3_9PLAN</name>
<protein>
    <recommendedName>
        <fullName evidence="3">GxxExxY protein</fullName>
    </recommendedName>
</protein>
<gene>
    <name evidence="1" type="ORF">Pan44_14680</name>
</gene>
<evidence type="ECO:0000313" key="2">
    <source>
        <dbReference type="Proteomes" id="UP000315700"/>
    </source>
</evidence>
<keyword evidence="2" id="KW-1185">Reference proteome</keyword>
<dbReference type="EMBL" id="CP036271">
    <property type="protein sequence ID" value="QDT53451.1"/>
    <property type="molecule type" value="Genomic_DNA"/>
</dbReference>
<dbReference type="InterPro" id="IPR026350">
    <property type="entry name" value="GxxExxY"/>
</dbReference>
<dbReference type="AlphaFoldDB" id="A0A517SBD3"/>
<dbReference type="NCBIfam" id="TIGR04256">
    <property type="entry name" value="GxxExxY"/>
    <property type="match status" value="1"/>
</dbReference>
<evidence type="ECO:0000313" key="1">
    <source>
        <dbReference type="EMBL" id="QDT53451.1"/>
    </source>
</evidence>
<dbReference type="Proteomes" id="UP000315700">
    <property type="component" value="Chromosome"/>
</dbReference>
<accession>A0A517SBD3</accession>
<organism evidence="1 2">
    <name type="scientific">Caulifigura coniformis</name>
    <dbReference type="NCBI Taxonomy" id="2527983"/>
    <lineage>
        <taxon>Bacteria</taxon>
        <taxon>Pseudomonadati</taxon>
        <taxon>Planctomycetota</taxon>
        <taxon>Planctomycetia</taxon>
        <taxon>Planctomycetales</taxon>
        <taxon>Planctomycetaceae</taxon>
        <taxon>Caulifigura</taxon>
    </lineage>
</organism>
<dbReference type="Pfam" id="PF13366">
    <property type="entry name" value="PDDEXK_3"/>
    <property type="match status" value="1"/>
</dbReference>
<reference evidence="1 2" key="1">
    <citation type="submission" date="2019-02" db="EMBL/GenBank/DDBJ databases">
        <title>Deep-cultivation of Planctomycetes and their phenomic and genomic characterization uncovers novel biology.</title>
        <authorList>
            <person name="Wiegand S."/>
            <person name="Jogler M."/>
            <person name="Boedeker C."/>
            <person name="Pinto D."/>
            <person name="Vollmers J."/>
            <person name="Rivas-Marin E."/>
            <person name="Kohn T."/>
            <person name="Peeters S.H."/>
            <person name="Heuer A."/>
            <person name="Rast P."/>
            <person name="Oberbeckmann S."/>
            <person name="Bunk B."/>
            <person name="Jeske O."/>
            <person name="Meyerdierks A."/>
            <person name="Storesund J.E."/>
            <person name="Kallscheuer N."/>
            <person name="Luecker S."/>
            <person name="Lage O.M."/>
            <person name="Pohl T."/>
            <person name="Merkel B.J."/>
            <person name="Hornburger P."/>
            <person name="Mueller R.-W."/>
            <person name="Bruemmer F."/>
            <person name="Labrenz M."/>
            <person name="Spormann A.M."/>
            <person name="Op den Camp H."/>
            <person name="Overmann J."/>
            <person name="Amann R."/>
            <person name="Jetten M.S.M."/>
            <person name="Mascher T."/>
            <person name="Medema M.H."/>
            <person name="Devos D.P."/>
            <person name="Kaster A.-K."/>
            <person name="Ovreas L."/>
            <person name="Rohde M."/>
            <person name="Galperin M.Y."/>
            <person name="Jogler C."/>
        </authorList>
    </citation>
    <scope>NUCLEOTIDE SEQUENCE [LARGE SCALE GENOMIC DNA]</scope>
    <source>
        <strain evidence="1 2">Pan44</strain>
    </source>
</reference>
<dbReference type="RefSeq" id="WP_145028678.1">
    <property type="nucleotide sequence ID" value="NZ_CP036271.1"/>
</dbReference>
<sequence length="134" mass="15193">MHPLYSRAHALSSVAIGAAIEVHRTLGPGLLESIYERCLVHELLLRGVSCQAQQQVQVRYKDICFEETLKFDVVADNCLLIEVKAVQEVHPVHKAQLWSYMRLLDLPVGLLFNFHELKLNDGLHRMLLPGANLQ</sequence>
<dbReference type="InParanoid" id="A0A517SBD3"/>
<proteinExistence type="predicted"/>